<organism evidence="2 3">
    <name type="scientific">Rhodotorula diobovata</name>
    <dbReference type="NCBI Taxonomy" id="5288"/>
    <lineage>
        <taxon>Eukaryota</taxon>
        <taxon>Fungi</taxon>
        <taxon>Dikarya</taxon>
        <taxon>Basidiomycota</taxon>
        <taxon>Pucciniomycotina</taxon>
        <taxon>Microbotryomycetes</taxon>
        <taxon>Sporidiobolales</taxon>
        <taxon>Sporidiobolaceae</taxon>
        <taxon>Rhodotorula</taxon>
    </lineage>
</organism>
<keyword evidence="3" id="KW-1185">Reference proteome</keyword>
<feature type="compositionally biased region" description="Acidic residues" evidence="1">
    <location>
        <begin position="447"/>
        <end position="482"/>
    </location>
</feature>
<dbReference type="InterPro" id="IPR032675">
    <property type="entry name" value="LRR_dom_sf"/>
</dbReference>
<dbReference type="OrthoDB" id="10553037at2759"/>
<evidence type="ECO:0000256" key="1">
    <source>
        <dbReference type="SAM" id="MobiDB-lite"/>
    </source>
</evidence>
<sequence>MPSKLNPEAAPFVLGANALASVELPPAVEDASVSPWNRLPVELKETIIDEVMRCYEDAAQEPEDPLLIDDIDVAVGFFAKREVLEEGRADYVPLQQGELRRLQAVARDFRFICAPLLWETLKLRDVDEAQVEKLLDVLPVHASHVRCLALVDTEQCGLIDLVNGNYLKRQRVTGRATKAINTCVGALEITVDCELLDFSAVRLRRLRSAVLHMASYESTHRAFLRGQTALTSLATEFRHDDEDDSSPRLFVDILKGLPSLKHLNIAGDGIVHEGRLAFRPGTAVRARLESLELVSRWTYVTFATLQAFLAMFSSTLKHLRLELFGTDANEWQLSSSPRDIRLHHLSSFAVGADFAPSFFCRLDLPSLELFCLDLFPSLSSQPDDLLAFLRVHASTLKRVHLTSDAISCRLDRAGWYEGTELADEDVEAIEGCCDALGIELSSGEPWSESDFDDTQFYDEDSDGFGEESVDEDSDIYTDDPEEGTPQPSGDEGDSEEND</sequence>
<gene>
    <name evidence="2" type="ORF">DMC30DRAFT_404101</name>
</gene>
<proteinExistence type="predicted"/>
<dbReference type="AlphaFoldDB" id="A0A5C5FPB6"/>
<evidence type="ECO:0000313" key="3">
    <source>
        <dbReference type="Proteomes" id="UP000311382"/>
    </source>
</evidence>
<dbReference type="Proteomes" id="UP000311382">
    <property type="component" value="Unassembled WGS sequence"/>
</dbReference>
<reference evidence="2 3" key="1">
    <citation type="submission" date="2019-03" db="EMBL/GenBank/DDBJ databases">
        <title>Rhodosporidium diobovatum UCD-FST 08-225 genome sequencing, assembly, and annotation.</title>
        <authorList>
            <person name="Fakankun I.U."/>
            <person name="Fristensky B."/>
            <person name="Levin D.B."/>
        </authorList>
    </citation>
    <scope>NUCLEOTIDE SEQUENCE [LARGE SCALE GENOMIC DNA]</scope>
    <source>
        <strain evidence="2 3">UCD-FST 08-225</strain>
    </source>
</reference>
<dbReference type="EMBL" id="SOZI01000157">
    <property type="protein sequence ID" value="TNY18086.1"/>
    <property type="molecule type" value="Genomic_DNA"/>
</dbReference>
<comment type="caution">
    <text evidence="2">The sequence shown here is derived from an EMBL/GenBank/DDBJ whole genome shotgun (WGS) entry which is preliminary data.</text>
</comment>
<accession>A0A5C5FPB6</accession>
<dbReference type="SUPFAM" id="SSF52047">
    <property type="entry name" value="RNI-like"/>
    <property type="match status" value="1"/>
</dbReference>
<name>A0A5C5FPB6_9BASI</name>
<feature type="region of interest" description="Disordered" evidence="1">
    <location>
        <begin position="443"/>
        <end position="498"/>
    </location>
</feature>
<evidence type="ECO:0000313" key="2">
    <source>
        <dbReference type="EMBL" id="TNY18086.1"/>
    </source>
</evidence>
<evidence type="ECO:0008006" key="4">
    <source>
        <dbReference type="Google" id="ProtNLM"/>
    </source>
</evidence>
<dbReference type="Gene3D" id="3.80.10.10">
    <property type="entry name" value="Ribonuclease Inhibitor"/>
    <property type="match status" value="1"/>
</dbReference>
<protein>
    <recommendedName>
        <fullName evidence="4">Proteophosphoglycan ppg4</fullName>
    </recommendedName>
</protein>